<reference evidence="10 11" key="1">
    <citation type="submission" date="2010-12" db="EMBL/GenBank/DDBJ databases">
        <title>Complete sequence of Desulfurispirillum indicum S5.</title>
        <authorList>
            <consortium name="US DOE Joint Genome Institute"/>
            <person name="Lucas S."/>
            <person name="Copeland A."/>
            <person name="Lapidus A."/>
            <person name="Cheng J.-F."/>
            <person name="Goodwin L."/>
            <person name="Pitluck S."/>
            <person name="Chertkov O."/>
            <person name="Held B."/>
            <person name="Detter J.C."/>
            <person name="Han C."/>
            <person name="Tapia R."/>
            <person name="Land M."/>
            <person name="Hauser L."/>
            <person name="Kyrpides N."/>
            <person name="Ivanova N."/>
            <person name="Mikhailova N."/>
            <person name="Haggblom M."/>
            <person name="Rauschenbach I."/>
            <person name="Bini E."/>
            <person name="Woyke T."/>
        </authorList>
    </citation>
    <scope>NUCLEOTIDE SEQUENCE [LARGE SCALE GENOMIC DNA]</scope>
    <source>
        <strain evidence="11">ATCC BAA-1389 / DSM 22839 / S5</strain>
    </source>
</reference>
<evidence type="ECO:0000313" key="11">
    <source>
        <dbReference type="Proteomes" id="UP000002572"/>
    </source>
</evidence>
<dbReference type="Gene3D" id="3.40.50.740">
    <property type="match status" value="1"/>
</dbReference>
<dbReference type="PANTHER" id="PTHR43742:SF9">
    <property type="entry name" value="TETRATHIONATE REDUCTASE SUBUNIT A"/>
    <property type="match status" value="1"/>
</dbReference>
<dbReference type="GO" id="GO:0046872">
    <property type="term" value="F:metal ion binding"/>
    <property type="evidence" value="ECO:0007669"/>
    <property type="project" value="UniProtKB-KW"/>
</dbReference>
<dbReference type="GO" id="GO:0051539">
    <property type="term" value="F:4 iron, 4 sulfur cluster binding"/>
    <property type="evidence" value="ECO:0007669"/>
    <property type="project" value="UniProtKB-KW"/>
</dbReference>
<evidence type="ECO:0000256" key="8">
    <source>
        <dbReference type="ARBA" id="ARBA00023014"/>
    </source>
</evidence>
<dbReference type="InterPro" id="IPR050612">
    <property type="entry name" value="Prok_Mopterin_Oxidored"/>
</dbReference>
<accession>E6W5S3</accession>
<dbReference type="PROSITE" id="PS51669">
    <property type="entry name" value="4FE4S_MOW_BIS_MGD"/>
    <property type="match status" value="1"/>
</dbReference>
<dbReference type="CDD" id="cd02758">
    <property type="entry name" value="MopB_Tetrathionate-Ra"/>
    <property type="match status" value="1"/>
</dbReference>
<keyword evidence="5" id="KW-0732">Signal</keyword>
<organism evidence="10 11">
    <name type="scientific">Desulfurispirillum indicum (strain ATCC BAA-1389 / DSM 22839 / S5)</name>
    <dbReference type="NCBI Taxonomy" id="653733"/>
    <lineage>
        <taxon>Bacteria</taxon>
        <taxon>Pseudomonadati</taxon>
        <taxon>Chrysiogenota</taxon>
        <taxon>Chrysiogenia</taxon>
        <taxon>Chrysiogenales</taxon>
        <taxon>Chrysiogenaceae</taxon>
        <taxon>Desulfurispirillum</taxon>
    </lineage>
</organism>
<dbReference type="InterPro" id="IPR006963">
    <property type="entry name" value="Mopterin_OxRdtase_4Fe-4S_dom"/>
</dbReference>
<dbReference type="PANTHER" id="PTHR43742">
    <property type="entry name" value="TRIMETHYLAMINE-N-OXIDE REDUCTASE"/>
    <property type="match status" value="1"/>
</dbReference>
<dbReference type="eggNOG" id="COG0243">
    <property type="taxonomic scope" value="Bacteria"/>
</dbReference>
<evidence type="ECO:0000256" key="6">
    <source>
        <dbReference type="ARBA" id="ARBA00023002"/>
    </source>
</evidence>
<keyword evidence="2" id="KW-0004">4Fe-4S</keyword>
<dbReference type="InParanoid" id="E6W5S3"/>
<keyword evidence="6" id="KW-0560">Oxidoreductase</keyword>
<evidence type="ECO:0000259" key="9">
    <source>
        <dbReference type="PROSITE" id="PS51669"/>
    </source>
</evidence>
<gene>
    <name evidence="10" type="ordered locus">Selin_2495</name>
</gene>
<dbReference type="Gene3D" id="3.30.200.210">
    <property type="match status" value="1"/>
</dbReference>
<keyword evidence="4" id="KW-0479">Metal-binding</keyword>
<keyword evidence="11" id="KW-1185">Reference proteome</keyword>
<keyword evidence="8" id="KW-0411">Iron-sulfur</keyword>
<evidence type="ECO:0000256" key="2">
    <source>
        <dbReference type="ARBA" id="ARBA00022485"/>
    </source>
</evidence>
<dbReference type="KEGG" id="din:Selin_2495"/>
<dbReference type="SMART" id="SM00926">
    <property type="entry name" value="Molybdop_Fe4S4"/>
    <property type="match status" value="1"/>
</dbReference>
<dbReference type="SUPFAM" id="SSF50692">
    <property type="entry name" value="ADC-like"/>
    <property type="match status" value="1"/>
</dbReference>
<evidence type="ECO:0000256" key="7">
    <source>
        <dbReference type="ARBA" id="ARBA00023004"/>
    </source>
</evidence>
<dbReference type="STRING" id="653733.Selin_2495"/>
<evidence type="ECO:0000256" key="4">
    <source>
        <dbReference type="ARBA" id="ARBA00022723"/>
    </source>
</evidence>
<feature type="domain" description="4Fe-4S Mo/W bis-MGD-type" evidence="9">
    <location>
        <begin position="68"/>
        <end position="154"/>
    </location>
</feature>
<dbReference type="RefSeq" id="WP_013507079.1">
    <property type="nucleotide sequence ID" value="NC_014836.1"/>
</dbReference>
<dbReference type="EMBL" id="CP002432">
    <property type="protein sequence ID" value="ADU67208.1"/>
    <property type="molecule type" value="Genomic_DNA"/>
</dbReference>
<dbReference type="InterPro" id="IPR006656">
    <property type="entry name" value="Mopterin_OxRdtase"/>
</dbReference>
<name>E6W5S3_DESIS</name>
<dbReference type="GO" id="GO:0016491">
    <property type="term" value="F:oxidoreductase activity"/>
    <property type="evidence" value="ECO:0007669"/>
    <property type="project" value="UniProtKB-KW"/>
</dbReference>
<evidence type="ECO:0000256" key="5">
    <source>
        <dbReference type="ARBA" id="ARBA00022729"/>
    </source>
</evidence>
<dbReference type="PROSITE" id="PS51318">
    <property type="entry name" value="TAT"/>
    <property type="match status" value="1"/>
</dbReference>
<dbReference type="HOGENOM" id="CLU_008235_0_0_0"/>
<dbReference type="Proteomes" id="UP000002572">
    <property type="component" value="Chromosome"/>
</dbReference>
<evidence type="ECO:0000313" key="10">
    <source>
        <dbReference type="EMBL" id="ADU67208.1"/>
    </source>
</evidence>
<comment type="similarity">
    <text evidence="1">Belongs to the prokaryotic molybdopterin-containing oxidoreductase family.</text>
</comment>
<dbReference type="InterPro" id="IPR009010">
    <property type="entry name" value="Asp_de-COase-like_dom_sf"/>
</dbReference>
<dbReference type="AlphaFoldDB" id="E6W5S3"/>
<evidence type="ECO:0000256" key="3">
    <source>
        <dbReference type="ARBA" id="ARBA00022505"/>
    </source>
</evidence>
<dbReference type="OrthoDB" id="9803192at2"/>
<dbReference type="InterPro" id="IPR006311">
    <property type="entry name" value="TAT_signal"/>
</dbReference>
<evidence type="ECO:0000256" key="1">
    <source>
        <dbReference type="ARBA" id="ARBA00010312"/>
    </source>
</evidence>
<dbReference type="Pfam" id="PF01568">
    <property type="entry name" value="Molydop_binding"/>
    <property type="match status" value="1"/>
</dbReference>
<protein>
    <submittedName>
        <fullName evidence="10">Molybdopterin dinucleotide-binding region</fullName>
    </submittedName>
</protein>
<dbReference type="SUPFAM" id="SSF53706">
    <property type="entry name" value="Formate dehydrogenase/DMSO reductase, domains 1-3"/>
    <property type="match status" value="1"/>
</dbReference>
<sequence>MEKNRRQFLLGTAAVAGLGAVAGYSETLSSVVTLGDKGERMADPVYGQAEEPEFTIDSDGKAQPNPRYRVAASVCNGCTTHCGVRVKIDRETNQVVRVSGNPYNLLSSDPWLPYQTPLGESFTRTSGFQEQGNANRSTACARGNMVFDKLNDPFRVLRPLKRVGKRGEDKWEPISVEQLMREIVEGGDLFGEGHVDGLRALRDIETPIDAGNPEMGPKANQLAIFGTGDEGRQAFIVQRFAQSFGTPNFFGHTSICGLSMRAGEAAFLSGLGADPHLKPDFEECEFLLTIGTSPAQAGNPFKRQAKLLARARSDKNLKYVVVGPMLTNCDSIACGERSRWLPIKPGEDLALVMGMIRWIVENDRHNAHYLGIPSQQAMQAAGEPSFTNASHLVVQSGERQGHILKDGDDALVIDERDGALKKASEVLQARLEVDGEVQWQGHRYQVKSAFTLMKEAAQEHTLEEYSRFCGVPVNDIIDLAREFTSHGRKAAIDCHGGTMHTTGYYTTYAIMMLGALIGNLNYRGGMSVGGGKFRDFNGAAYNLVGYAGKVQPRGYRADRARRAYENTKEYRDRVAAGQNPYPARDTWYPFARALESEVIVSSIKEYPYKLKALISWNANFIYGQSGIEHLLDDLKDPQRSIPLIIAIDPFINESSRYADYIIPDAVLYETWGVVRPWNGYLTRANNFRYPVLPAPQERFANGEPITMDSFVIELGKYMGLPGFGPGAINGTDGKKYAMDRPEDFYLRAFENVALDGQPVPDISDEEIRLAGLEGYVDTLKRVNGENWRKVAYCMARGGRYDGKERAYNGAVLGQTYKQPISVYSEQVGNHRNSLTGEKFSGVPRYFPQSYTDGTPLSSSFDPQKFSLRAFSYKSSVLSQAVAASDAITQLRYTTYVDLNPATARKLGLQHGDEVEVQSPAAAIRGLLRLRQGVHPEAVAIEHGAGREGEGAITLTVGGQTLKGRINRKSGLNINKLGLTDQSRDGVATLADIVVGSNARQAIPVRVSRV</sequence>
<dbReference type="Pfam" id="PF00384">
    <property type="entry name" value="Molybdopterin"/>
    <property type="match status" value="1"/>
</dbReference>
<dbReference type="InterPro" id="IPR006657">
    <property type="entry name" value="MoPterin_dinucl-bd_dom"/>
</dbReference>
<dbReference type="InterPro" id="IPR041929">
    <property type="entry name" value="Tetrathionate-R_A_N"/>
</dbReference>
<proteinExistence type="inferred from homology"/>
<dbReference type="Gene3D" id="2.40.40.20">
    <property type="match status" value="1"/>
</dbReference>
<keyword evidence="3" id="KW-0500">Molybdenum</keyword>
<dbReference type="GO" id="GO:0043546">
    <property type="term" value="F:molybdopterin cofactor binding"/>
    <property type="evidence" value="ECO:0007669"/>
    <property type="project" value="InterPro"/>
</dbReference>
<dbReference type="Gene3D" id="3.40.228.10">
    <property type="entry name" value="Dimethylsulfoxide Reductase, domain 2"/>
    <property type="match status" value="1"/>
</dbReference>
<keyword evidence="7" id="KW-0408">Iron</keyword>